<proteinExistence type="predicted"/>
<evidence type="ECO:0000313" key="4">
    <source>
        <dbReference type="Proteomes" id="UP000807785"/>
    </source>
</evidence>
<evidence type="ECO:0000256" key="1">
    <source>
        <dbReference type="SAM" id="MobiDB-lite"/>
    </source>
</evidence>
<name>A0A9D7E1A9_9PROT</name>
<reference evidence="4" key="1">
    <citation type="journal article" date="2021" name="Nat. Commun.">
        <title>Connecting structure to function with the recovery of over 1000 high-quality metagenome-assembled genomes from activated sludge using long-read sequencing.</title>
        <authorList>
            <person name="Singleton C.M."/>
            <person name="Petriglieri F."/>
            <person name="Kristensen J.M."/>
            <person name="Kirkegaard R.H."/>
            <person name="Michaelsen T.Y."/>
            <person name="Andersen M.H."/>
            <person name="Kondrotaite Z."/>
            <person name="Karst S.M."/>
            <person name="Dueholm M.S."/>
            <person name="Nielsen P.H."/>
            <person name="Albertsen M."/>
        </authorList>
    </citation>
    <scope>NUCLEOTIDE SEQUENCE [LARGE SCALE GENOMIC DNA]</scope>
</reference>
<feature type="domain" description="Oxidoreductase-like" evidence="2">
    <location>
        <begin position="16"/>
        <end position="53"/>
    </location>
</feature>
<dbReference type="Proteomes" id="UP000807785">
    <property type="component" value="Unassembled WGS sequence"/>
</dbReference>
<evidence type="ECO:0000259" key="2">
    <source>
        <dbReference type="Pfam" id="PF09791"/>
    </source>
</evidence>
<feature type="region of interest" description="Disordered" evidence="1">
    <location>
        <begin position="1"/>
        <end position="25"/>
    </location>
</feature>
<dbReference type="InterPro" id="IPR019180">
    <property type="entry name" value="Oxidoreductase-like_N"/>
</dbReference>
<dbReference type="Pfam" id="PF09791">
    <property type="entry name" value="Oxidored-like"/>
    <property type="match status" value="1"/>
</dbReference>
<protein>
    <recommendedName>
        <fullName evidence="2">Oxidoreductase-like domain-containing protein</fullName>
    </recommendedName>
</protein>
<evidence type="ECO:0000313" key="3">
    <source>
        <dbReference type="EMBL" id="MBK6971853.1"/>
    </source>
</evidence>
<dbReference type="EMBL" id="JADJEV010000001">
    <property type="protein sequence ID" value="MBK6971853.1"/>
    <property type="molecule type" value="Genomic_DNA"/>
</dbReference>
<accession>A0A9D7E1A9</accession>
<comment type="caution">
    <text evidence="3">The sequence shown here is derived from an EMBL/GenBank/DDBJ whole genome shotgun (WGS) entry which is preliminary data.</text>
</comment>
<dbReference type="AlphaFoldDB" id="A0A9D7E1A9"/>
<organism evidence="3 4">
    <name type="scientific">Candidatus Methylophosphatis roskildensis</name>
    <dbReference type="NCBI Taxonomy" id="2899263"/>
    <lineage>
        <taxon>Bacteria</taxon>
        <taxon>Pseudomonadati</taxon>
        <taxon>Pseudomonadota</taxon>
        <taxon>Betaproteobacteria</taxon>
        <taxon>Nitrosomonadales</taxon>
        <taxon>Sterolibacteriaceae</taxon>
        <taxon>Candidatus Methylophosphatis</taxon>
    </lineage>
</organism>
<feature type="compositionally biased region" description="Pro residues" evidence="1">
    <location>
        <begin position="12"/>
        <end position="22"/>
    </location>
</feature>
<sequence>MHPRPKPRSPPDDPAPLPPEPPQEGECCESGCEDCVWTRFSQARQAYEQAYAAWLDRIEQRLANE</sequence>
<gene>
    <name evidence="3" type="ORF">IPH26_02420</name>
</gene>